<dbReference type="EMBL" id="VSRR010045998">
    <property type="protein sequence ID" value="MPC77496.1"/>
    <property type="molecule type" value="Genomic_DNA"/>
</dbReference>
<evidence type="ECO:0000313" key="1">
    <source>
        <dbReference type="EMBL" id="MPC77496.1"/>
    </source>
</evidence>
<accession>A0A5B7I6G7</accession>
<evidence type="ECO:0000313" key="2">
    <source>
        <dbReference type="Proteomes" id="UP000324222"/>
    </source>
</evidence>
<gene>
    <name evidence="1" type="ORF">E2C01_071952</name>
</gene>
<organism evidence="1 2">
    <name type="scientific">Portunus trituberculatus</name>
    <name type="common">Swimming crab</name>
    <name type="synonym">Neptunus trituberculatus</name>
    <dbReference type="NCBI Taxonomy" id="210409"/>
    <lineage>
        <taxon>Eukaryota</taxon>
        <taxon>Metazoa</taxon>
        <taxon>Ecdysozoa</taxon>
        <taxon>Arthropoda</taxon>
        <taxon>Crustacea</taxon>
        <taxon>Multicrustacea</taxon>
        <taxon>Malacostraca</taxon>
        <taxon>Eumalacostraca</taxon>
        <taxon>Eucarida</taxon>
        <taxon>Decapoda</taxon>
        <taxon>Pleocyemata</taxon>
        <taxon>Brachyura</taxon>
        <taxon>Eubrachyura</taxon>
        <taxon>Portunoidea</taxon>
        <taxon>Portunidae</taxon>
        <taxon>Portuninae</taxon>
        <taxon>Portunus</taxon>
    </lineage>
</organism>
<keyword evidence="2" id="KW-1185">Reference proteome</keyword>
<comment type="caution">
    <text evidence="1">The sequence shown here is derived from an EMBL/GenBank/DDBJ whole genome shotgun (WGS) entry which is preliminary data.</text>
</comment>
<dbReference type="Proteomes" id="UP000324222">
    <property type="component" value="Unassembled WGS sequence"/>
</dbReference>
<protein>
    <submittedName>
        <fullName evidence="1">Uncharacterized protein</fullName>
    </submittedName>
</protein>
<name>A0A5B7I6G7_PORTR</name>
<proteinExistence type="predicted"/>
<reference evidence="1 2" key="1">
    <citation type="submission" date="2019-05" db="EMBL/GenBank/DDBJ databases">
        <title>Another draft genome of Portunus trituberculatus and its Hox gene families provides insights of decapod evolution.</title>
        <authorList>
            <person name="Jeong J.-H."/>
            <person name="Song I."/>
            <person name="Kim S."/>
            <person name="Choi T."/>
            <person name="Kim D."/>
            <person name="Ryu S."/>
            <person name="Kim W."/>
        </authorList>
    </citation>
    <scope>NUCLEOTIDE SEQUENCE [LARGE SCALE GENOMIC DNA]</scope>
    <source>
        <tissue evidence="1">Muscle</tissue>
    </source>
</reference>
<dbReference type="AlphaFoldDB" id="A0A5B7I6G7"/>
<sequence>MAIARLASPRCDSERHRYHQKRQPVLQIKGLRTPAKDTGSLAGTLDHSGVPQSCSATRLGAHAPHIHTTHTCPQLPLLALSIFVIPAGRQPRPSPQCAESYLWRCSETSGLQDIADRIMNHLCAPLPFQKALVEVPSVLKGLLTLLLTD</sequence>